<feature type="signal peptide" evidence="1">
    <location>
        <begin position="1"/>
        <end position="23"/>
    </location>
</feature>
<evidence type="ECO:0000313" key="3">
    <source>
        <dbReference type="Proteomes" id="UP001467690"/>
    </source>
</evidence>
<sequence>MKTLRLLIVSSCALLLASCGSTAKIEYPTQQTNTKPVSSKQSELEYARTPYEFTDADIQVPAYFDTQGLKYCTFDRSNEDKRCPLRKPTVRVYFDKNLVQGETEEQQALIAINNHQIEMMLENLVSGINRFRIITKDDAVIQQEIERQLADNAAATAQRMVNNRSISPDFILKVDTLKAADRFYGEYNGVAQYRVELTAAVLDPFTREKLPSPSIGKIRVDSHNVRTHDELVFTEVAGRYYSGFNYSDTNNVRSVVSDMVSRGLSIMVTRLLTELPATGEVVGIRGNQISIDRGQNAGILPKETMIVFAYEAGFVDPIGVAEVNPSKNSSIGRIVKWKNSNLAKNIMESSKDGIFRPSKQQKIYVVSVGAPADFVENRL</sequence>
<protein>
    <submittedName>
        <fullName evidence="2">Uncharacterized protein</fullName>
    </submittedName>
</protein>
<dbReference type="PROSITE" id="PS51257">
    <property type="entry name" value="PROKAR_LIPOPROTEIN"/>
    <property type="match status" value="1"/>
</dbReference>
<name>A0ABV1RNE7_9ALTE</name>
<dbReference type="RefSeq" id="WP_350403229.1">
    <property type="nucleotide sequence ID" value="NZ_JBELOE010000287.1"/>
</dbReference>
<keyword evidence="1" id="KW-0732">Signal</keyword>
<feature type="chain" id="PRO_5046592869" evidence="1">
    <location>
        <begin position="24"/>
        <end position="379"/>
    </location>
</feature>
<reference evidence="2 3" key="1">
    <citation type="submission" date="2024-06" db="EMBL/GenBank/DDBJ databases">
        <authorList>
            <person name="Chen R.Y."/>
        </authorList>
    </citation>
    <scope>NUCLEOTIDE SEQUENCE [LARGE SCALE GENOMIC DNA]</scope>
    <source>
        <strain evidence="2 3">D2</strain>
    </source>
</reference>
<dbReference type="Proteomes" id="UP001467690">
    <property type="component" value="Unassembled WGS sequence"/>
</dbReference>
<proteinExistence type="predicted"/>
<gene>
    <name evidence="2" type="ORF">ABS311_20360</name>
</gene>
<comment type="caution">
    <text evidence="2">The sequence shown here is derived from an EMBL/GenBank/DDBJ whole genome shotgun (WGS) entry which is preliminary data.</text>
</comment>
<dbReference type="EMBL" id="JBELOE010000287">
    <property type="protein sequence ID" value="MER2494232.1"/>
    <property type="molecule type" value="Genomic_DNA"/>
</dbReference>
<accession>A0ABV1RNE7</accession>
<evidence type="ECO:0000313" key="2">
    <source>
        <dbReference type="EMBL" id="MER2494232.1"/>
    </source>
</evidence>
<organism evidence="2 3">
    <name type="scientific">Catenovulum sediminis</name>
    <dbReference type="NCBI Taxonomy" id="1740262"/>
    <lineage>
        <taxon>Bacteria</taxon>
        <taxon>Pseudomonadati</taxon>
        <taxon>Pseudomonadota</taxon>
        <taxon>Gammaproteobacteria</taxon>
        <taxon>Alteromonadales</taxon>
        <taxon>Alteromonadaceae</taxon>
        <taxon>Catenovulum</taxon>
    </lineage>
</organism>
<evidence type="ECO:0000256" key="1">
    <source>
        <dbReference type="SAM" id="SignalP"/>
    </source>
</evidence>
<keyword evidence="3" id="KW-1185">Reference proteome</keyword>